<evidence type="ECO:0000313" key="8">
    <source>
        <dbReference type="EMBL" id="QEA16360.1"/>
    </source>
</evidence>
<feature type="transmembrane region" description="Helical" evidence="7">
    <location>
        <begin position="361"/>
        <end position="383"/>
    </location>
</feature>
<dbReference type="PANTHER" id="PTHR30250">
    <property type="entry name" value="PST FAMILY PREDICTED COLANIC ACID TRANSPORTER"/>
    <property type="match status" value="1"/>
</dbReference>
<comment type="similarity">
    <text evidence="2">Belongs to the polysaccharide synthase family.</text>
</comment>
<keyword evidence="6 7" id="KW-0472">Membrane</keyword>
<dbReference type="Proteomes" id="UP000321172">
    <property type="component" value="Chromosome"/>
</dbReference>
<evidence type="ECO:0000256" key="7">
    <source>
        <dbReference type="SAM" id="Phobius"/>
    </source>
</evidence>
<sequence>MTAATAQPDNLRDQVRKAVIWRSGTQIASQLIAWASTFLVIRILSPSDYGLYAMTGVVLVLLGLLNGYSFANAVIQDRSAGKEQLRQLFGLLIVVNSTLALAQVLTAPLVAAYFHQPQVADLLRVQALIYLTNPFLSLGYAVLAREMDFRKQAQVNMASAVIGALVALAGALGGLGVWTLVAAPLATFASRAFGMVAVARAWMWPSFDFRSARSMATYGGVVMAGQIFWFIQAQADIVIAGRVLSAGELGYYTTALFLAQLFVNKVVPPLNEVAFSAYARIQDDPTAVAQGFLKSVRIVMLLAIPFCLGLAAVSGPAVELMLGPKWLPAAPLVTLLALAMPFMTLHVMFAPATNALGQPNLGTRTSVLGSVLMPIVFVIGVTLDGARGIALAWLVAYPLLTAISAHWSLPAIGLKKRELAAAVLPPVLAGAAMALAVVALDAVLAHYTLWLRLALLVATGGAVYGLWLACFARDRVSEVIGLMRRN</sequence>
<dbReference type="EMBL" id="CP042345">
    <property type="protein sequence ID" value="QEA16360.1"/>
    <property type="molecule type" value="Genomic_DNA"/>
</dbReference>
<evidence type="ECO:0000256" key="3">
    <source>
        <dbReference type="ARBA" id="ARBA00022475"/>
    </source>
</evidence>
<feature type="transmembrane region" description="Helical" evidence="7">
    <location>
        <begin position="215"/>
        <end position="231"/>
    </location>
</feature>
<keyword evidence="4 7" id="KW-0812">Transmembrane</keyword>
<keyword evidence="5 7" id="KW-1133">Transmembrane helix</keyword>
<dbReference type="OrthoDB" id="7605542at2"/>
<accession>A0A5B8S4L4</accession>
<gene>
    <name evidence="8" type="ORF">FRF71_09540</name>
</gene>
<dbReference type="PANTHER" id="PTHR30250:SF10">
    <property type="entry name" value="LIPOPOLYSACCHARIDE BIOSYNTHESIS PROTEIN WZXC"/>
    <property type="match status" value="1"/>
</dbReference>
<dbReference type="GO" id="GO:0005886">
    <property type="term" value="C:plasma membrane"/>
    <property type="evidence" value="ECO:0007669"/>
    <property type="project" value="UniProtKB-SubCell"/>
</dbReference>
<evidence type="ECO:0000256" key="1">
    <source>
        <dbReference type="ARBA" id="ARBA00004651"/>
    </source>
</evidence>
<comment type="subcellular location">
    <subcellularLocation>
        <location evidence="1">Cell membrane</location>
        <topology evidence="1">Multi-pass membrane protein</topology>
    </subcellularLocation>
</comment>
<evidence type="ECO:0000256" key="4">
    <source>
        <dbReference type="ARBA" id="ARBA00022692"/>
    </source>
</evidence>
<reference evidence="8 9" key="1">
    <citation type="journal article" date="2013" name="J. Microbiol. Biotechnol.">
        <title>Novosphingobium ginsenosidimutans sp. nov., with the ability to convert ginsenoside.</title>
        <authorList>
            <person name="Kim J.K."/>
            <person name="He D."/>
            <person name="Liu Q.M."/>
            <person name="Park H.Y."/>
            <person name="Jung M.S."/>
            <person name="Yoon M.H."/>
            <person name="Kim S.C."/>
            <person name="Im W.T."/>
        </authorList>
    </citation>
    <scope>NUCLEOTIDE SEQUENCE [LARGE SCALE GENOMIC DNA]</scope>
    <source>
        <strain evidence="8 9">FW-6</strain>
    </source>
</reference>
<evidence type="ECO:0000313" key="9">
    <source>
        <dbReference type="Proteomes" id="UP000321172"/>
    </source>
</evidence>
<feature type="transmembrane region" description="Helical" evidence="7">
    <location>
        <begin position="87"/>
        <end position="113"/>
    </location>
</feature>
<feature type="transmembrane region" description="Helical" evidence="7">
    <location>
        <begin position="27"/>
        <end position="45"/>
    </location>
</feature>
<feature type="transmembrane region" description="Helical" evidence="7">
    <location>
        <begin position="449"/>
        <end position="472"/>
    </location>
</feature>
<feature type="transmembrane region" description="Helical" evidence="7">
    <location>
        <begin position="298"/>
        <end position="317"/>
    </location>
</feature>
<feature type="transmembrane region" description="Helical" evidence="7">
    <location>
        <begin position="329"/>
        <end position="349"/>
    </location>
</feature>
<name>A0A5B8S4L4_9SPHN</name>
<organism evidence="8 9">
    <name type="scientific">Novosphingobium ginsenosidimutans</name>
    <dbReference type="NCBI Taxonomy" id="1176536"/>
    <lineage>
        <taxon>Bacteria</taxon>
        <taxon>Pseudomonadati</taxon>
        <taxon>Pseudomonadota</taxon>
        <taxon>Alphaproteobacteria</taxon>
        <taxon>Sphingomonadales</taxon>
        <taxon>Sphingomonadaceae</taxon>
        <taxon>Novosphingobium</taxon>
    </lineage>
</organism>
<dbReference type="Pfam" id="PF13440">
    <property type="entry name" value="Polysacc_synt_3"/>
    <property type="match status" value="1"/>
</dbReference>
<feature type="transmembrane region" description="Helical" evidence="7">
    <location>
        <begin position="389"/>
        <end position="407"/>
    </location>
</feature>
<proteinExistence type="inferred from homology"/>
<feature type="transmembrane region" description="Helical" evidence="7">
    <location>
        <begin position="125"/>
        <end position="143"/>
    </location>
</feature>
<dbReference type="CDD" id="cd13127">
    <property type="entry name" value="MATE_tuaB_like"/>
    <property type="match status" value="1"/>
</dbReference>
<dbReference type="InterPro" id="IPR050833">
    <property type="entry name" value="Poly_Biosynth_Transport"/>
</dbReference>
<dbReference type="AlphaFoldDB" id="A0A5B8S4L4"/>
<feature type="transmembrane region" description="Helical" evidence="7">
    <location>
        <begin position="51"/>
        <end position="75"/>
    </location>
</feature>
<feature type="transmembrane region" description="Helical" evidence="7">
    <location>
        <begin position="419"/>
        <end position="443"/>
    </location>
</feature>
<dbReference type="KEGG" id="ngf:FRF71_09540"/>
<evidence type="ECO:0000256" key="2">
    <source>
        <dbReference type="ARBA" id="ARBA00007430"/>
    </source>
</evidence>
<protein>
    <submittedName>
        <fullName evidence="8">Lipopolysaccharide biosynthesis protein</fullName>
    </submittedName>
</protein>
<keyword evidence="9" id="KW-1185">Reference proteome</keyword>
<evidence type="ECO:0000256" key="5">
    <source>
        <dbReference type="ARBA" id="ARBA00022989"/>
    </source>
</evidence>
<dbReference type="RefSeq" id="WP_147090441.1">
    <property type="nucleotide sequence ID" value="NZ_BAABJD010000006.1"/>
</dbReference>
<keyword evidence="3" id="KW-1003">Cell membrane</keyword>
<feature type="transmembrane region" description="Helical" evidence="7">
    <location>
        <begin position="155"/>
        <end position="175"/>
    </location>
</feature>
<evidence type="ECO:0000256" key="6">
    <source>
        <dbReference type="ARBA" id="ARBA00023136"/>
    </source>
</evidence>